<dbReference type="InterPro" id="IPR018715">
    <property type="entry name" value="DUF2239"/>
</dbReference>
<dbReference type="AlphaFoldDB" id="A0A2K1Q189"/>
<name>A0A2K1Q189_9GAMM</name>
<dbReference type="RefSeq" id="WP_205756841.1">
    <property type="nucleotide sequence ID" value="NZ_NPZB01000001.1"/>
</dbReference>
<accession>A0A2K1Q189</accession>
<feature type="region of interest" description="Disordered" evidence="1">
    <location>
        <begin position="69"/>
        <end position="88"/>
    </location>
</feature>
<keyword evidence="3" id="KW-1185">Reference proteome</keyword>
<comment type="caution">
    <text evidence="2">The sequence shown here is derived from an EMBL/GenBank/DDBJ whole genome shotgun (WGS) entry which is preliminary data.</text>
</comment>
<dbReference type="Pfam" id="PF09998">
    <property type="entry name" value="DUF2239"/>
    <property type="match status" value="1"/>
</dbReference>
<evidence type="ECO:0000256" key="1">
    <source>
        <dbReference type="SAM" id="MobiDB-lite"/>
    </source>
</evidence>
<proteinExistence type="predicted"/>
<protein>
    <recommendedName>
        <fullName evidence="4">DUF2239 domain-containing protein</fullName>
    </recommendedName>
</protein>
<organism evidence="2 3">
    <name type="scientific">Solilutibacter silvestris</name>
    <dbReference type="NCBI Taxonomy" id="1645665"/>
    <lineage>
        <taxon>Bacteria</taxon>
        <taxon>Pseudomonadati</taxon>
        <taxon>Pseudomonadota</taxon>
        <taxon>Gammaproteobacteria</taxon>
        <taxon>Lysobacterales</taxon>
        <taxon>Lysobacteraceae</taxon>
        <taxon>Solilutibacter</taxon>
    </lineage>
</organism>
<dbReference type="EMBL" id="NPZB01000001">
    <property type="protein sequence ID" value="PNS08802.1"/>
    <property type="molecule type" value="Genomic_DNA"/>
</dbReference>
<evidence type="ECO:0000313" key="2">
    <source>
        <dbReference type="EMBL" id="PNS08802.1"/>
    </source>
</evidence>
<dbReference type="Proteomes" id="UP000236220">
    <property type="component" value="Unassembled WGS sequence"/>
</dbReference>
<sequence length="198" mass="22086">MSWNLHTRCTAFVDGQRVAAGELRHVAIKAKQAVDARAEARLLVFDDRDGSQIELDLRGNMSDLMQRLSGDAPITPPQDETPIRRGRGRPRLGVTAREVTLLPRHWQWLNAQPGGASVALRKLVEDARRRNAESDRARGCQEAAYRFMHAMAGDLPGFEDATRALFAQDVAALEQHMVGWPDDIREHALMLAADALHH</sequence>
<evidence type="ECO:0000313" key="3">
    <source>
        <dbReference type="Proteomes" id="UP000236220"/>
    </source>
</evidence>
<gene>
    <name evidence="2" type="ORF">Lysil_0431</name>
</gene>
<evidence type="ECO:0008006" key="4">
    <source>
        <dbReference type="Google" id="ProtNLM"/>
    </source>
</evidence>
<reference evidence="2 3" key="1">
    <citation type="submission" date="2017-08" db="EMBL/GenBank/DDBJ databases">
        <title>Lysobacter sylvestris genome.</title>
        <authorList>
            <person name="Zhang D.-C."/>
            <person name="Albuquerque L."/>
            <person name="Franca L."/>
            <person name="Froufe H.J.C."/>
            <person name="Barroso C."/>
            <person name="Egas C."/>
            <person name="Da Costa M."/>
            <person name="Margesin R."/>
        </authorList>
    </citation>
    <scope>NUCLEOTIDE SEQUENCE [LARGE SCALE GENOMIC DNA]</scope>
    <source>
        <strain evidence="2 3">AM20-91</strain>
    </source>
</reference>